<accession>A0ABX8A2U6</accession>
<evidence type="ECO:0000256" key="2">
    <source>
        <dbReference type="SAM" id="SignalP"/>
    </source>
</evidence>
<feature type="signal peptide" evidence="2">
    <location>
        <begin position="1"/>
        <end position="30"/>
    </location>
</feature>
<dbReference type="InterPro" id="IPR011033">
    <property type="entry name" value="PRC_barrel-like_sf"/>
</dbReference>
<dbReference type="PANTHER" id="PTHR36505">
    <property type="entry name" value="BLR1072 PROTEIN"/>
    <property type="match status" value="1"/>
</dbReference>
<evidence type="ECO:0000313" key="5">
    <source>
        <dbReference type="Proteomes" id="UP000682843"/>
    </source>
</evidence>
<dbReference type="InterPro" id="IPR027275">
    <property type="entry name" value="PRC-brl_dom"/>
</dbReference>
<evidence type="ECO:0000256" key="1">
    <source>
        <dbReference type="SAM" id="MobiDB-lite"/>
    </source>
</evidence>
<reference evidence="4 5" key="1">
    <citation type="submission" date="2019-02" db="EMBL/GenBank/DDBJ databases">
        <title>Emended description of the genus Rhodopseudomonas and description of Rhodopseudomonas albus sp. nov., a non-phototrophic, heavy-metal-tolerant bacterium isolated from garden soil.</title>
        <authorList>
            <person name="Bao Z."/>
            <person name="Cao W.W."/>
            <person name="Sato Y."/>
            <person name="Nishizawa T."/>
            <person name="Zhao J."/>
            <person name="Guo Y."/>
            <person name="Ohta H."/>
        </authorList>
    </citation>
    <scope>NUCLEOTIDE SEQUENCE [LARGE SCALE GENOMIC DNA]</scope>
    <source>
        <strain evidence="4 5">SK50-23</strain>
    </source>
</reference>
<dbReference type="EMBL" id="CP036498">
    <property type="protein sequence ID" value="QUS37876.1"/>
    <property type="molecule type" value="Genomic_DNA"/>
</dbReference>
<gene>
    <name evidence="4" type="ORF">RPMA_02630</name>
</gene>
<evidence type="ECO:0000259" key="3">
    <source>
        <dbReference type="Pfam" id="PF05239"/>
    </source>
</evidence>
<evidence type="ECO:0000313" key="4">
    <source>
        <dbReference type="EMBL" id="QUS37876.1"/>
    </source>
</evidence>
<organism evidence="4 5">
    <name type="scientific">Tardiphaga alba</name>
    <dbReference type="NCBI Taxonomy" id="340268"/>
    <lineage>
        <taxon>Bacteria</taxon>
        <taxon>Pseudomonadati</taxon>
        <taxon>Pseudomonadota</taxon>
        <taxon>Alphaproteobacteria</taxon>
        <taxon>Hyphomicrobiales</taxon>
        <taxon>Nitrobacteraceae</taxon>
        <taxon>Tardiphaga</taxon>
    </lineage>
</organism>
<dbReference type="Pfam" id="PF05239">
    <property type="entry name" value="PRC"/>
    <property type="match status" value="1"/>
</dbReference>
<sequence length="205" mass="21218">MSRRLFSPAIRVAAGLAVIMTMTAVSLSVAADAPPAPESAKSPASTPSSAPEPAPEAAPAKEAAPPPPKPEAATPAALPPSAKPPSVTVIDAFDAKGILGRDVRSPASENMGRISDVVVDRAGQIRGAVIDFGGFLGVGSRKIVVDWAALHFWNVADKTASITLDLTREQVRAAPEYKDDQPIVVLGASGTLTPLKFPPLTMQER</sequence>
<keyword evidence="5" id="KW-1185">Reference proteome</keyword>
<proteinExistence type="predicted"/>
<dbReference type="Proteomes" id="UP000682843">
    <property type="component" value="Chromosome"/>
</dbReference>
<feature type="chain" id="PRO_5045462886" evidence="2">
    <location>
        <begin position="31"/>
        <end position="205"/>
    </location>
</feature>
<feature type="compositionally biased region" description="Low complexity" evidence="1">
    <location>
        <begin position="33"/>
        <end position="49"/>
    </location>
</feature>
<keyword evidence="2" id="KW-0732">Signal</keyword>
<dbReference type="Gene3D" id="2.30.30.240">
    <property type="entry name" value="PRC-barrel domain"/>
    <property type="match status" value="1"/>
</dbReference>
<dbReference type="PANTHER" id="PTHR36505:SF1">
    <property type="entry name" value="BLR1072 PROTEIN"/>
    <property type="match status" value="1"/>
</dbReference>
<name>A0ABX8A2U6_9BRAD</name>
<dbReference type="RefSeq" id="WP_249225521.1">
    <property type="nucleotide sequence ID" value="NZ_CP036498.1"/>
</dbReference>
<feature type="domain" description="PRC-barrel" evidence="3">
    <location>
        <begin position="92"/>
        <end position="159"/>
    </location>
</feature>
<feature type="region of interest" description="Disordered" evidence="1">
    <location>
        <begin position="33"/>
        <end position="83"/>
    </location>
</feature>
<protein>
    <submittedName>
        <fullName evidence="4">PRC-barrel domain containing protein</fullName>
    </submittedName>
</protein>
<dbReference type="SUPFAM" id="SSF50346">
    <property type="entry name" value="PRC-barrel domain"/>
    <property type="match status" value="1"/>
</dbReference>